<reference evidence="1 2" key="1">
    <citation type="journal article" date="2023" name="ISME J.">
        <title>Thermophilic Dehalococcoidia with unusual traits shed light on an unexpected past.</title>
        <authorList>
            <person name="Palmer M."/>
            <person name="Covington J.K."/>
            <person name="Zhou E.M."/>
            <person name="Thomas S.C."/>
            <person name="Habib N."/>
            <person name="Seymour C.O."/>
            <person name="Lai D."/>
            <person name="Johnston J."/>
            <person name="Hashimi A."/>
            <person name="Jiao J.Y."/>
            <person name="Muok A.R."/>
            <person name="Liu L."/>
            <person name="Xian W.D."/>
            <person name="Zhi X.Y."/>
            <person name="Li M.M."/>
            <person name="Silva L.P."/>
            <person name="Bowen B.P."/>
            <person name="Louie K."/>
            <person name="Briegel A."/>
            <person name="Pett-Ridge J."/>
            <person name="Weber P.K."/>
            <person name="Tocheva E.I."/>
            <person name="Woyke T."/>
            <person name="Northen T.R."/>
            <person name="Mayali X."/>
            <person name="Li W.J."/>
            <person name="Hedlund B.P."/>
        </authorList>
    </citation>
    <scope>NUCLEOTIDE SEQUENCE [LARGE SCALE GENOMIC DNA]</scope>
    <source>
        <strain evidence="1 2">YIM 72310</strain>
    </source>
</reference>
<dbReference type="Proteomes" id="UP001212803">
    <property type="component" value="Chromosome"/>
</dbReference>
<organism evidence="1 2">
    <name type="scientific">Tepidiforma flava</name>
    <dbReference type="NCBI Taxonomy" id="3004094"/>
    <lineage>
        <taxon>Bacteria</taxon>
        <taxon>Bacillati</taxon>
        <taxon>Chloroflexota</taxon>
        <taxon>Tepidiformia</taxon>
        <taxon>Tepidiformales</taxon>
        <taxon>Tepidiformaceae</taxon>
        <taxon>Tepidiforma</taxon>
    </lineage>
</organism>
<accession>A0ABY7M5E8</accession>
<evidence type="ECO:0008006" key="3">
    <source>
        <dbReference type="Google" id="ProtNLM"/>
    </source>
</evidence>
<dbReference type="EMBL" id="CP115149">
    <property type="protein sequence ID" value="WBL35766.1"/>
    <property type="molecule type" value="Genomic_DNA"/>
</dbReference>
<proteinExistence type="predicted"/>
<evidence type="ECO:0000313" key="1">
    <source>
        <dbReference type="EMBL" id="WBL35766.1"/>
    </source>
</evidence>
<protein>
    <recommendedName>
        <fullName evidence="3">Lipoprotein LpqB beta-propeller domain-containing protein</fullName>
    </recommendedName>
</protein>
<dbReference type="RefSeq" id="WP_270056291.1">
    <property type="nucleotide sequence ID" value="NZ_CP115149.1"/>
</dbReference>
<evidence type="ECO:0000313" key="2">
    <source>
        <dbReference type="Proteomes" id="UP001212803"/>
    </source>
</evidence>
<keyword evidence="2" id="KW-1185">Reference proteome</keyword>
<gene>
    <name evidence="1" type="ORF">O0235_13475</name>
</gene>
<dbReference type="InterPro" id="IPR011042">
    <property type="entry name" value="6-blade_b-propeller_TolB-like"/>
</dbReference>
<sequence>MLAPGIRRGFSPWRPLAPFILAALGVAAAIAAWAVSSSSPVSTDGVTAPAIPAELIRSVAYLEPDPAARVDRLLVRPAAPGGAPRELAVFPYTFTGLHARAAASPTGDQVAVLWVDGRRGSAASLALVGLDGTVRPVDGNFEYLSPLAWTADGGRLAVLASGEPGVLRVIEVDTATRDVAERASFTAAFQVAPLGYSLDGGRLFVVVIDQSGSNLWAVRGSGLERVAELSPGRTRDWALSPDGSRVAFIDVLSASSRTYVGKTLVIATGAVTALQSGRNQVGATWQPGNPVPVFGGPGGSLRLEDPSPDAAWVVPHAYAPLGDYLVVSTVSAAGGPEARPTATLWIATPDARELLTDVPAASFAGWVREAE</sequence>
<name>A0ABY7M5E8_9CHLR</name>
<dbReference type="SUPFAM" id="SSF69304">
    <property type="entry name" value="Tricorn protease N-terminal domain"/>
    <property type="match status" value="1"/>
</dbReference>
<dbReference type="Gene3D" id="2.120.10.30">
    <property type="entry name" value="TolB, C-terminal domain"/>
    <property type="match status" value="1"/>
</dbReference>